<evidence type="ECO:0000313" key="2">
    <source>
        <dbReference type="EMBL" id="MDO6542862.1"/>
    </source>
</evidence>
<keyword evidence="1" id="KW-0732">Signal</keyword>
<proteinExistence type="predicted"/>
<reference evidence="3" key="2">
    <citation type="submission" date="2017-07" db="EMBL/GenBank/DDBJ databases">
        <authorList>
            <person name="Gomez-Gil B."/>
            <person name="Enciso-Ibarra K."/>
        </authorList>
    </citation>
    <scope>NUCLEOTIDE SEQUENCE</scope>
    <source>
        <strain evidence="3">CAIM 1827</strain>
    </source>
</reference>
<protein>
    <recommendedName>
        <fullName evidence="6">Sel1 repeat family protein</fullName>
    </recommendedName>
</protein>
<organism evidence="2 5">
    <name type="scientific">Photobacterium sanguinicancri</name>
    <dbReference type="NCBI Taxonomy" id="875932"/>
    <lineage>
        <taxon>Bacteria</taxon>
        <taxon>Pseudomonadati</taxon>
        <taxon>Pseudomonadota</taxon>
        <taxon>Gammaproteobacteria</taxon>
        <taxon>Vibrionales</taxon>
        <taxon>Vibrionaceae</taxon>
        <taxon>Photobacterium</taxon>
    </lineage>
</organism>
<dbReference type="EMBL" id="NOIF01000222">
    <property type="protein sequence ID" value="OZS41841.1"/>
    <property type="molecule type" value="Genomic_DNA"/>
</dbReference>
<evidence type="ECO:0000313" key="4">
    <source>
        <dbReference type="Proteomes" id="UP000215999"/>
    </source>
</evidence>
<comment type="caution">
    <text evidence="2">The sequence shown here is derived from an EMBL/GenBank/DDBJ whole genome shotgun (WGS) entry which is preliminary data.</text>
</comment>
<evidence type="ECO:0008006" key="6">
    <source>
        <dbReference type="Google" id="ProtNLM"/>
    </source>
</evidence>
<sequence>MPRSTSSLPKLLTISLLLSGGLAQAADENLTYCHSYAGVNFPDYRALWNDAHPEQTALSYKALLNLATKSHDKTYLSELLSQIARTYTVRNQFSDADYYLSQTALYLDDAQASAHGHYWVERARLNYTQQHKVLALSALDQAWKFAQDANDDRLQVEVAIMQSHYDEAQGAQWMKKALAIIATTDDLRLKKESNTLL</sequence>
<reference evidence="3 4" key="1">
    <citation type="journal article" date="2016" name="Antonie Van Leeuwenhoek">
        <title>Photobacterium sanguinicancri sp. nov. isolated from marine animals.</title>
        <authorList>
            <person name="Gomez-Gil B."/>
            <person name="Roque A."/>
            <person name="Rotllant G."/>
            <person name="Romalde J.L."/>
            <person name="Doce A."/>
            <person name="Eggermont M."/>
            <person name="Defoirdt T."/>
        </authorList>
    </citation>
    <scope>NUCLEOTIDE SEQUENCE [LARGE SCALE GENOMIC DNA]</scope>
    <source>
        <strain evidence="3 4">CAIM 1827</strain>
    </source>
</reference>
<evidence type="ECO:0000256" key="1">
    <source>
        <dbReference type="SAM" id="SignalP"/>
    </source>
</evidence>
<gene>
    <name evidence="3" type="ORF">ASV53_21560</name>
    <name evidence="2" type="ORF">Q4568_09975</name>
</gene>
<feature type="chain" id="PRO_5043958935" description="Sel1 repeat family protein" evidence="1">
    <location>
        <begin position="26"/>
        <end position="197"/>
    </location>
</feature>
<dbReference type="Proteomes" id="UP001170624">
    <property type="component" value="Unassembled WGS sequence"/>
</dbReference>
<evidence type="ECO:0000313" key="3">
    <source>
        <dbReference type="EMBL" id="OZS41841.1"/>
    </source>
</evidence>
<dbReference type="Proteomes" id="UP000215999">
    <property type="component" value="Unassembled WGS sequence"/>
</dbReference>
<dbReference type="AlphaFoldDB" id="A0AAW7Y3C7"/>
<keyword evidence="4" id="KW-1185">Reference proteome</keyword>
<reference evidence="2" key="3">
    <citation type="submission" date="2023-07" db="EMBL/GenBank/DDBJ databases">
        <title>Genome content predicts the carbon catabolic preferences of heterotrophic bacteria.</title>
        <authorList>
            <person name="Gralka M."/>
        </authorList>
    </citation>
    <scope>NUCLEOTIDE SEQUENCE</scope>
    <source>
        <strain evidence="2">G2M05</strain>
    </source>
</reference>
<dbReference type="EMBL" id="JAUOPU010000008">
    <property type="protein sequence ID" value="MDO6542862.1"/>
    <property type="molecule type" value="Genomic_DNA"/>
</dbReference>
<accession>A0AAW7Y3C7</accession>
<name>A0AAW7Y3C7_9GAMM</name>
<dbReference type="RefSeq" id="WP_062691108.1">
    <property type="nucleotide sequence ID" value="NZ_CANMLA010000016.1"/>
</dbReference>
<evidence type="ECO:0000313" key="5">
    <source>
        <dbReference type="Proteomes" id="UP001170624"/>
    </source>
</evidence>
<feature type="signal peptide" evidence="1">
    <location>
        <begin position="1"/>
        <end position="25"/>
    </location>
</feature>